<name>A0A8D8LT95_9HEMI</name>
<dbReference type="SUPFAM" id="SSF51735">
    <property type="entry name" value="NAD(P)-binding Rossmann-fold domains"/>
    <property type="match status" value="1"/>
</dbReference>
<proteinExistence type="inferred from homology"/>
<keyword evidence="2" id="KW-0521">NADP</keyword>
<dbReference type="InterPro" id="IPR036291">
    <property type="entry name" value="NAD(P)-bd_dom_sf"/>
</dbReference>
<dbReference type="PROSITE" id="PS00061">
    <property type="entry name" value="ADH_SHORT"/>
    <property type="match status" value="1"/>
</dbReference>
<comment type="similarity">
    <text evidence="1">Belongs to the short-chain dehydrogenases/reductases (SDR) family.</text>
</comment>
<accession>A0A8D8LT95</accession>
<organism evidence="4">
    <name type="scientific">Cacopsylla melanoneura</name>
    <dbReference type="NCBI Taxonomy" id="428564"/>
    <lineage>
        <taxon>Eukaryota</taxon>
        <taxon>Metazoa</taxon>
        <taxon>Ecdysozoa</taxon>
        <taxon>Arthropoda</taxon>
        <taxon>Hexapoda</taxon>
        <taxon>Insecta</taxon>
        <taxon>Pterygota</taxon>
        <taxon>Neoptera</taxon>
        <taxon>Paraneoptera</taxon>
        <taxon>Hemiptera</taxon>
        <taxon>Sternorrhyncha</taxon>
        <taxon>Psylloidea</taxon>
        <taxon>Psyllidae</taxon>
        <taxon>Psyllinae</taxon>
        <taxon>Cacopsylla</taxon>
    </lineage>
</organism>
<dbReference type="Pfam" id="PF00106">
    <property type="entry name" value="adh_short"/>
    <property type="match status" value="1"/>
</dbReference>
<protein>
    <submittedName>
        <fullName evidence="4">Carbonyl reductase [NADPH] 1</fullName>
    </submittedName>
</protein>
<dbReference type="PANTHER" id="PTHR43963:SF4">
    <property type="entry name" value="CARBONYL REDUCTASE (NADPH)"/>
    <property type="match status" value="1"/>
</dbReference>
<evidence type="ECO:0000256" key="1">
    <source>
        <dbReference type="ARBA" id="ARBA00006484"/>
    </source>
</evidence>
<dbReference type="PANTHER" id="PTHR43963">
    <property type="entry name" value="CARBONYL REDUCTASE 1-RELATED"/>
    <property type="match status" value="1"/>
</dbReference>
<dbReference type="GO" id="GO:0004090">
    <property type="term" value="F:carbonyl reductase (NADPH) activity"/>
    <property type="evidence" value="ECO:0007669"/>
    <property type="project" value="TreeGrafter"/>
</dbReference>
<dbReference type="EMBL" id="HBUF01035237">
    <property type="protein sequence ID" value="CAG6616265.1"/>
    <property type="molecule type" value="Transcribed_RNA"/>
</dbReference>
<evidence type="ECO:0000313" key="4">
    <source>
        <dbReference type="EMBL" id="CAG6616265.1"/>
    </source>
</evidence>
<evidence type="ECO:0000256" key="2">
    <source>
        <dbReference type="ARBA" id="ARBA00022857"/>
    </source>
</evidence>
<dbReference type="PRINTS" id="PR00081">
    <property type="entry name" value="GDHRDH"/>
</dbReference>
<dbReference type="InterPro" id="IPR020904">
    <property type="entry name" value="Sc_DH/Rdtase_CS"/>
</dbReference>
<dbReference type="InterPro" id="IPR002347">
    <property type="entry name" value="SDR_fam"/>
</dbReference>
<keyword evidence="3" id="KW-0560">Oxidoreductase</keyword>
<evidence type="ECO:0000256" key="3">
    <source>
        <dbReference type="ARBA" id="ARBA00023002"/>
    </source>
</evidence>
<sequence length="306" mass="34748">MWLPGPSVAIVTGASTGIGFTVVRDMVRFFDGTVYLTCRNETAGRAAVDEIKHIYDNETIPTRRYYQEKIKFYKVDVSDYMDVVNFTQHVTKVHGGVDILVNNAAVHLDMAGHLTKEEKVKQTMDTNYFGLLRMCHFLFPLLRPSSRVVHVSAQVGHLTQIRNGTELREKFKMSNMTEDELTGLMQQYMHDVHNGTHLEKGWPDSPYTVSKIGVSMLAMIQQKDFNRTTDIAINSVNPGYARTQMTNFTGIMEAEEAGDPILYLACLTPGRGEPKGKLIWNNKEVQAWNDTLVHVNDHPSKCKKYW</sequence>
<dbReference type="Gene3D" id="3.40.50.720">
    <property type="entry name" value="NAD(P)-binding Rossmann-like Domain"/>
    <property type="match status" value="1"/>
</dbReference>
<reference evidence="4" key="1">
    <citation type="submission" date="2021-05" db="EMBL/GenBank/DDBJ databases">
        <authorList>
            <person name="Alioto T."/>
            <person name="Alioto T."/>
            <person name="Gomez Garrido J."/>
        </authorList>
    </citation>
    <scope>NUCLEOTIDE SEQUENCE</scope>
</reference>
<dbReference type="AlphaFoldDB" id="A0A8D8LT95"/>